<accession>A0ABX2TL00</accession>
<organism evidence="1 2">
    <name type="scientific">Azospirillum oleiclasticum</name>
    <dbReference type="NCBI Taxonomy" id="2735135"/>
    <lineage>
        <taxon>Bacteria</taxon>
        <taxon>Pseudomonadati</taxon>
        <taxon>Pseudomonadota</taxon>
        <taxon>Alphaproteobacteria</taxon>
        <taxon>Rhodospirillales</taxon>
        <taxon>Azospirillaceae</taxon>
        <taxon>Azospirillum</taxon>
    </lineage>
</organism>
<protein>
    <recommendedName>
        <fullName evidence="3">DUF3467 domain-containing protein</fullName>
    </recommendedName>
</protein>
<dbReference type="RefSeq" id="WP_180286806.1">
    <property type="nucleotide sequence ID" value="NZ_JABFDB010000051.1"/>
</dbReference>
<keyword evidence="2" id="KW-1185">Reference proteome</keyword>
<gene>
    <name evidence="1" type="ORF">HND93_35480</name>
</gene>
<proteinExistence type="predicted"/>
<comment type="caution">
    <text evidence="1">The sequence shown here is derived from an EMBL/GenBank/DDBJ whole genome shotgun (WGS) entry which is preliminary data.</text>
</comment>
<dbReference type="Proteomes" id="UP000584642">
    <property type="component" value="Unassembled WGS sequence"/>
</dbReference>
<evidence type="ECO:0000313" key="1">
    <source>
        <dbReference type="EMBL" id="NYZ25035.1"/>
    </source>
</evidence>
<sequence length="95" mass="10374">MSDETARGDTTPAQPLRMGAHVPEIYVDGYQGATYKDGIVKLNFFSLALDPATNASHREVVMRMALSVGTVMQVHQALGSLINDLESKGVLRRTR</sequence>
<name>A0ABX2TL00_9PROT</name>
<reference evidence="1 2" key="1">
    <citation type="submission" date="2020-05" db="EMBL/GenBank/DDBJ databases">
        <title>Azospirillum oleiclasticum sp. nov, a nitrogen-fixing and heavy crude oil-emulsifying bacterium isolated from the crude oil of Yumen Oilfield.</title>
        <authorList>
            <person name="Wu D."/>
            <person name="Cai M."/>
            <person name="Zhang X."/>
        </authorList>
    </citation>
    <scope>NUCLEOTIDE SEQUENCE [LARGE SCALE GENOMIC DNA]</scope>
    <source>
        <strain evidence="1 2">ROY-1-1-2</strain>
    </source>
</reference>
<evidence type="ECO:0000313" key="2">
    <source>
        <dbReference type="Proteomes" id="UP000584642"/>
    </source>
</evidence>
<evidence type="ECO:0008006" key="3">
    <source>
        <dbReference type="Google" id="ProtNLM"/>
    </source>
</evidence>
<dbReference type="EMBL" id="JABFDB010000051">
    <property type="protein sequence ID" value="NYZ25035.1"/>
    <property type="molecule type" value="Genomic_DNA"/>
</dbReference>